<dbReference type="RefSeq" id="WP_013883335.1">
    <property type="nucleotide sequence ID" value="NC_015671.1"/>
</dbReference>
<gene>
    <name evidence="1" type="ordered locus">Celgi_1297</name>
</gene>
<evidence type="ECO:0000313" key="1">
    <source>
        <dbReference type="EMBL" id="AEI11816.1"/>
    </source>
</evidence>
<dbReference type="KEGG" id="cga:Celgi_1297"/>
<dbReference type="EMBL" id="CP002665">
    <property type="protein sequence ID" value="AEI11816.1"/>
    <property type="molecule type" value="Genomic_DNA"/>
</dbReference>
<evidence type="ECO:0000313" key="2">
    <source>
        <dbReference type="Proteomes" id="UP000000485"/>
    </source>
</evidence>
<reference evidence="2" key="1">
    <citation type="submission" date="2011-04" db="EMBL/GenBank/DDBJ databases">
        <title>Complete sequence of Cellvibrio gilvus ATCC 13127.</title>
        <authorList>
            <person name="Lucas S."/>
            <person name="Han J."/>
            <person name="Lapidus A."/>
            <person name="Cheng J.-F."/>
            <person name="Goodwin L."/>
            <person name="Pitluck S."/>
            <person name="Peters L."/>
            <person name="Munk A."/>
            <person name="Detter J.C."/>
            <person name="Han C."/>
            <person name="Tapia R."/>
            <person name="Land M."/>
            <person name="Hauser L."/>
            <person name="Kyrpides N."/>
            <person name="Ivanova N."/>
            <person name="Ovchinnikova G."/>
            <person name="Pagani I."/>
            <person name="Mead D."/>
            <person name="Brumm P."/>
            <person name="Woyke T."/>
        </authorList>
    </citation>
    <scope>NUCLEOTIDE SEQUENCE [LARGE SCALE GENOMIC DNA]</scope>
    <source>
        <strain evidence="2">ATCC 13127 / NRRL B-14078</strain>
    </source>
</reference>
<dbReference type="AlphaFoldDB" id="F8A2F9"/>
<name>F8A2F9_CELGA</name>
<sequence>MTTYVRVKDLETRHEFDVPEGDKRIGVSLELVKSKRYPPSPWQRPAKHHIDLAGHVSREPAAATAVPETATTKES</sequence>
<dbReference type="Proteomes" id="UP000000485">
    <property type="component" value="Chromosome"/>
</dbReference>
<proteinExistence type="predicted"/>
<dbReference type="HOGENOM" id="CLU_2664375_0_0_11"/>
<dbReference type="STRING" id="593907.Celgi_1297"/>
<keyword evidence="2" id="KW-1185">Reference proteome</keyword>
<organism evidence="1 2">
    <name type="scientific">Cellulomonas gilvus (strain ATCC 13127 / NRRL B-14078)</name>
    <name type="common">Cellvibrio gilvus</name>
    <dbReference type="NCBI Taxonomy" id="593907"/>
    <lineage>
        <taxon>Bacteria</taxon>
        <taxon>Bacillati</taxon>
        <taxon>Actinomycetota</taxon>
        <taxon>Actinomycetes</taxon>
        <taxon>Micrococcales</taxon>
        <taxon>Cellulomonadaceae</taxon>
        <taxon>Cellulomonas</taxon>
    </lineage>
</organism>
<dbReference type="OrthoDB" id="4229635at2"/>
<accession>F8A2F9</accession>
<protein>
    <submittedName>
        <fullName evidence="1">Uncharacterized protein</fullName>
    </submittedName>
</protein>